<keyword evidence="2" id="KW-1185">Reference proteome</keyword>
<dbReference type="EnsemblPlants" id="AVESA.00010b.r2.4DG0727950.1">
    <property type="protein sequence ID" value="AVESA.00010b.r2.4DG0727950.1.CDS.1"/>
    <property type="gene ID" value="AVESA.00010b.r2.4DG0727950"/>
</dbReference>
<evidence type="ECO:0000313" key="2">
    <source>
        <dbReference type="Proteomes" id="UP001732700"/>
    </source>
</evidence>
<evidence type="ECO:0000313" key="1">
    <source>
        <dbReference type="EnsemblPlants" id="AVESA.00010b.r2.4DG0727950.1.CDS.1"/>
    </source>
</evidence>
<name>A0ACD5X2L9_AVESA</name>
<protein>
    <submittedName>
        <fullName evidence="1">Uncharacterized protein</fullName>
    </submittedName>
</protein>
<sequence length="146" mass="15817">MEPLFVASSQALLGSPPASSPPRRPANRQKTLAGLDICRTYGFTLRRAAEHARNRRKVAPVAKKAEALVCQTLGIVSNCQVIIKQTPDEFARRFEDQVSVQVLEALKALFKLDEPDAAAAEEALIAQGGPSLLDLAGHRCQCLIDL</sequence>
<dbReference type="Proteomes" id="UP001732700">
    <property type="component" value="Chromosome 4D"/>
</dbReference>
<reference evidence="1" key="2">
    <citation type="submission" date="2025-09" db="UniProtKB">
        <authorList>
            <consortium name="EnsemblPlants"/>
        </authorList>
    </citation>
    <scope>IDENTIFICATION</scope>
</reference>
<organism evidence="1 2">
    <name type="scientific">Avena sativa</name>
    <name type="common">Oat</name>
    <dbReference type="NCBI Taxonomy" id="4498"/>
    <lineage>
        <taxon>Eukaryota</taxon>
        <taxon>Viridiplantae</taxon>
        <taxon>Streptophyta</taxon>
        <taxon>Embryophyta</taxon>
        <taxon>Tracheophyta</taxon>
        <taxon>Spermatophyta</taxon>
        <taxon>Magnoliopsida</taxon>
        <taxon>Liliopsida</taxon>
        <taxon>Poales</taxon>
        <taxon>Poaceae</taxon>
        <taxon>BOP clade</taxon>
        <taxon>Pooideae</taxon>
        <taxon>Poodae</taxon>
        <taxon>Poeae</taxon>
        <taxon>Poeae Chloroplast Group 1 (Aveneae type)</taxon>
        <taxon>Aveninae</taxon>
        <taxon>Avena</taxon>
    </lineage>
</organism>
<proteinExistence type="predicted"/>
<reference evidence="1" key="1">
    <citation type="submission" date="2021-05" db="EMBL/GenBank/DDBJ databases">
        <authorList>
            <person name="Scholz U."/>
            <person name="Mascher M."/>
            <person name="Fiebig A."/>
        </authorList>
    </citation>
    <scope>NUCLEOTIDE SEQUENCE [LARGE SCALE GENOMIC DNA]</scope>
</reference>
<accession>A0ACD5X2L9</accession>